<comment type="caution">
    <text evidence="2">The sequence shown here is derived from an EMBL/GenBank/DDBJ whole genome shotgun (WGS) entry which is preliminary data.</text>
</comment>
<reference evidence="2" key="1">
    <citation type="submission" date="2023-06" db="EMBL/GenBank/DDBJ databases">
        <title>Conoideocrella luteorostrata (Hypocreales: Clavicipitaceae), a potential biocontrol fungus for elongate hemlock scale in United States Christmas tree production areas.</title>
        <authorList>
            <person name="Barrett H."/>
            <person name="Lovett B."/>
            <person name="Macias A.M."/>
            <person name="Stajich J.E."/>
            <person name="Kasson M.T."/>
        </authorList>
    </citation>
    <scope>NUCLEOTIDE SEQUENCE</scope>
    <source>
        <strain evidence="2">ARSEF 14590</strain>
    </source>
</reference>
<evidence type="ECO:0000259" key="1">
    <source>
        <dbReference type="Pfam" id="PF07883"/>
    </source>
</evidence>
<dbReference type="Pfam" id="PF07883">
    <property type="entry name" value="Cupin_2"/>
    <property type="match status" value="1"/>
</dbReference>
<accession>A0AAJ0CES2</accession>
<dbReference type="EMBL" id="JASWJB010000318">
    <property type="protein sequence ID" value="KAK2591654.1"/>
    <property type="molecule type" value="Genomic_DNA"/>
</dbReference>
<dbReference type="Gene3D" id="2.60.120.10">
    <property type="entry name" value="Jelly Rolls"/>
    <property type="match status" value="1"/>
</dbReference>
<dbReference type="InterPro" id="IPR047142">
    <property type="entry name" value="OryJ/VirC-like"/>
</dbReference>
<evidence type="ECO:0000313" key="3">
    <source>
        <dbReference type="Proteomes" id="UP001251528"/>
    </source>
</evidence>
<gene>
    <name evidence="2" type="ORF">QQS21_010639</name>
</gene>
<dbReference type="CDD" id="cd02231">
    <property type="entry name" value="cupin_BLL6423-like"/>
    <property type="match status" value="1"/>
</dbReference>
<name>A0AAJ0CES2_9HYPO</name>
<evidence type="ECO:0000313" key="2">
    <source>
        <dbReference type="EMBL" id="KAK2591654.1"/>
    </source>
</evidence>
<dbReference type="AlphaFoldDB" id="A0AAJ0CES2"/>
<organism evidence="2 3">
    <name type="scientific">Conoideocrella luteorostrata</name>
    <dbReference type="NCBI Taxonomy" id="1105319"/>
    <lineage>
        <taxon>Eukaryota</taxon>
        <taxon>Fungi</taxon>
        <taxon>Dikarya</taxon>
        <taxon>Ascomycota</taxon>
        <taxon>Pezizomycotina</taxon>
        <taxon>Sordariomycetes</taxon>
        <taxon>Hypocreomycetidae</taxon>
        <taxon>Hypocreales</taxon>
        <taxon>Clavicipitaceae</taxon>
        <taxon>Conoideocrella</taxon>
    </lineage>
</organism>
<feature type="domain" description="Cupin type-2" evidence="1">
    <location>
        <begin position="78"/>
        <end position="143"/>
    </location>
</feature>
<dbReference type="InterPro" id="IPR014710">
    <property type="entry name" value="RmlC-like_jellyroll"/>
</dbReference>
<keyword evidence="3" id="KW-1185">Reference proteome</keyword>
<dbReference type="PANTHER" id="PTHR36156">
    <property type="entry name" value="SLR2101 PROTEIN"/>
    <property type="match status" value="1"/>
</dbReference>
<sequence>MPLPPARLIRTSHNKDCQSVFAADALLPAFFPFGPSGSSFTVFDTRPSIPVDNTAPVPSHDNTLPRCPPSGAIFSISDIAAGAVAPMHRTRSIDYGVVLTGEIVLRLDGGEEKTARAGDMIVQQGTNHQWVNMGEATCRILFVMLAADAIVTDAGEALEETVFKK</sequence>
<dbReference type="PANTHER" id="PTHR36156:SF2">
    <property type="entry name" value="CUPIN TYPE-2 DOMAIN-CONTAINING PROTEIN"/>
    <property type="match status" value="1"/>
</dbReference>
<proteinExistence type="predicted"/>
<dbReference type="SUPFAM" id="SSF51182">
    <property type="entry name" value="RmlC-like cupins"/>
    <property type="match status" value="1"/>
</dbReference>
<protein>
    <recommendedName>
        <fullName evidence="1">Cupin type-2 domain-containing protein</fullName>
    </recommendedName>
</protein>
<dbReference type="Proteomes" id="UP001251528">
    <property type="component" value="Unassembled WGS sequence"/>
</dbReference>
<dbReference type="InterPro" id="IPR013096">
    <property type="entry name" value="Cupin_2"/>
</dbReference>
<dbReference type="InterPro" id="IPR011051">
    <property type="entry name" value="RmlC_Cupin_sf"/>
</dbReference>